<sequence length="196" mass="21728">MPPIPPITQFLMLACTAIYCLQVFTPFIDRWFALFPLGSGFFLPWQVLSYGLLHGSVLHLFFNMLGLWMFGSELEMLWGRKRYMAFLAIGAIFGGLLFLIATALPGAGMSRLVGASGGLYALLVAAAMYFPDRTVMPLFPPIPMKMKVFVIVFGVIALLMSWTGDLGSLAHIGGMLGGWLTIRYWRGLPPFGKPRR</sequence>
<dbReference type="GO" id="GO:0006508">
    <property type="term" value="P:proteolysis"/>
    <property type="evidence" value="ECO:0007669"/>
    <property type="project" value="UniProtKB-KW"/>
</dbReference>
<dbReference type="Gene3D" id="1.20.1540.10">
    <property type="entry name" value="Rhomboid-like"/>
    <property type="match status" value="1"/>
</dbReference>
<keyword evidence="7" id="KW-0645">Protease</keyword>
<proteinExistence type="predicted"/>
<dbReference type="PANTHER" id="PTHR43066:SF11">
    <property type="entry name" value="PEPTIDASE S54 RHOMBOID DOMAIN-CONTAINING PROTEIN"/>
    <property type="match status" value="1"/>
</dbReference>
<comment type="subcellular location">
    <subcellularLocation>
        <location evidence="1">Membrane</location>
        <topology evidence="1">Multi-pass membrane protein</topology>
    </subcellularLocation>
</comment>
<dbReference type="InterPro" id="IPR022764">
    <property type="entry name" value="Peptidase_S54_rhomboid_dom"/>
</dbReference>
<dbReference type="InterPro" id="IPR035952">
    <property type="entry name" value="Rhomboid-like_sf"/>
</dbReference>
<dbReference type="EMBL" id="CP136336">
    <property type="protein sequence ID" value="WOB09645.1"/>
    <property type="molecule type" value="Genomic_DNA"/>
</dbReference>
<dbReference type="Pfam" id="PF01694">
    <property type="entry name" value="Rhomboid"/>
    <property type="match status" value="1"/>
</dbReference>
<organism evidence="7 8">
    <name type="scientific">Piscinibacter gummiphilus</name>
    <dbReference type="NCBI Taxonomy" id="946333"/>
    <lineage>
        <taxon>Bacteria</taxon>
        <taxon>Pseudomonadati</taxon>
        <taxon>Pseudomonadota</taxon>
        <taxon>Betaproteobacteria</taxon>
        <taxon>Burkholderiales</taxon>
        <taxon>Sphaerotilaceae</taxon>
        <taxon>Piscinibacter</taxon>
    </lineage>
</organism>
<dbReference type="PANTHER" id="PTHR43066">
    <property type="entry name" value="RHOMBOID-RELATED PROTEIN"/>
    <property type="match status" value="1"/>
</dbReference>
<dbReference type="EC" id="3.4.21.-" evidence="7"/>
<keyword evidence="2 5" id="KW-0812">Transmembrane</keyword>
<dbReference type="SUPFAM" id="SSF144091">
    <property type="entry name" value="Rhomboid-like"/>
    <property type="match status" value="1"/>
</dbReference>
<evidence type="ECO:0000256" key="2">
    <source>
        <dbReference type="ARBA" id="ARBA00022692"/>
    </source>
</evidence>
<dbReference type="GO" id="GO:0008233">
    <property type="term" value="F:peptidase activity"/>
    <property type="evidence" value="ECO:0007669"/>
    <property type="project" value="UniProtKB-KW"/>
</dbReference>
<feature type="transmembrane region" description="Helical" evidence="5">
    <location>
        <begin position="48"/>
        <end position="71"/>
    </location>
</feature>
<keyword evidence="3 5" id="KW-1133">Transmembrane helix</keyword>
<evidence type="ECO:0000313" key="7">
    <source>
        <dbReference type="EMBL" id="WOB09645.1"/>
    </source>
</evidence>
<keyword evidence="4 5" id="KW-0472">Membrane</keyword>
<reference evidence="7 8" key="1">
    <citation type="submission" date="2023-10" db="EMBL/GenBank/DDBJ databases">
        <title>Bacteria for the degradation of biodegradable plastic PBAT(Polybutylene adipate terephthalate).</title>
        <authorList>
            <person name="Weon H.-Y."/>
            <person name="Yeon J."/>
        </authorList>
    </citation>
    <scope>NUCLEOTIDE SEQUENCE [LARGE SCALE GENOMIC DNA]</scope>
    <source>
        <strain evidence="7 8">SBD 7-3</strain>
    </source>
</reference>
<feature type="domain" description="Peptidase S54 rhomboid" evidence="6">
    <location>
        <begin position="45"/>
        <end position="182"/>
    </location>
</feature>
<keyword evidence="8" id="KW-1185">Reference proteome</keyword>
<feature type="transmembrane region" description="Helical" evidence="5">
    <location>
        <begin position="112"/>
        <end position="130"/>
    </location>
</feature>
<evidence type="ECO:0000256" key="4">
    <source>
        <dbReference type="ARBA" id="ARBA00023136"/>
    </source>
</evidence>
<evidence type="ECO:0000256" key="3">
    <source>
        <dbReference type="ARBA" id="ARBA00022989"/>
    </source>
</evidence>
<evidence type="ECO:0000313" key="8">
    <source>
        <dbReference type="Proteomes" id="UP001303946"/>
    </source>
</evidence>
<dbReference type="Proteomes" id="UP001303946">
    <property type="component" value="Chromosome"/>
</dbReference>
<feature type="transmembrane region" description="Helical" evidence="5">
    <location>
        <begin position="142"/>
        <end position="162"/>
    </location>
</feature>
<keyword evidence="7" id="KW-0378">Hydrolase</keyword>
<name>A0ABZ0D2T2_9BURK</name>
<evidence type="ECO:0000256" key="5">
    <source>
        <dbReference type="SAM" id="Phobius"/>
    </source>
</evidence>
<gene>
    <name evidence="7" type="ORF">RXV79_06170</name>
</gene>
<accession>A0ABZ0D2T2</accession>
<dbReference type="RefSeq" id="WP_316702587.1">
    <property type="nucleotide sequence ID" value="NZ_CP136336.1"/>
</dbReference>
<evidence type="ECO:0000256" key="1">
    <source>
        <dbReference type="ARBA" id="ARBA00004141"/>
    </source>
</evidence>
<feature type="transmembrane region" description="Helical" evidence="5">
    <location>
        <begin position="83"/>
        <end position="106"/>
    </location>
</feature>
<evidence type="ECO:0000259" key="6">
    <source>
        <dbReference type="Pfam" id="PF01694"/>
    </source>
</evidence>
<feature type="transmembrane region" description="Helical" evidence="5">
    <location>
        <begin position="7"/>
        <end position="28"/>
    </location>
</feature>
<protein>
    <submittedName>
        <fullName evidence="7">Rhomboid family intramembrane serine protease</fullName>
        <ecNumber evidence="7">3.4.21.-</ecNumber>
    </submittedName>
</protein>